<dbReference type="GO" id="GO:0016887">
    <property type="term" value="F:ATP hydrolysis activity"/>
    <property type="evidence" value="ECO:0007669"/>
    <property type="project" value="TreeGrafter"/>
</dbReference>
<dbReference type="Pfam" id="PF05157">
    <property type="entry name" value="MshEN"/>
    <property type="match status" value="1"/>
</dbReference>
<dbReference type="Gene3D" id="3.40.50.300">
    <property type="entry name" value="P-loop containing nucleotide triphosphate hydrolases"/>
    <property type="match status" value="1"/>
</dbReference>
<dbReference type="PANTHER" id="PTHR30258:SF1">
    <property type="entry name" value="PROTEIN TRANSPORT PROTEIN HOFB HOMOLOG"/>
    <property type="match status" value="1"/>
</dbReference>
<dbReference type="Gene3D" id="3.30.300.160">
    <property type="entry name" value="Type II secretion system, protein E, N-terminal domain"/>
    <property type="match status" value="1"/>
</dbReference>
<proteinExistence type="inferred from homology"/>
<sequence length="559" mass="62443">MLHITSDELKKALTASGFIDEKNFQDALAEAQKTDRDIVNVLIEHGNISEEYIAEILADYFGVKYISLKKIELKDSDVKLIPEQIAQSKKIIVFGREKDKLKLAMEDPGDIGAIDYVEKHTGQKVIPYITTGSDIRESLGVYKKSIASDFTKIIEENVQKSKAQGLDIAAMAQDLPVINILDTIVEYAIAQRASDIHLEMLPKQFLIRFRIDGILKDIIQLPVTIHPALVARVKILSDLKIDERRSPQDGRFRFETEHHSTAIRVSIIPAFYGEKVVMRLLEESERFLTLEELGLAQRELKLVQEAILHPHGMVLSTGPTGSGKTTTLYTILHILNRPEVNISTIEDPIEYDVKRVNQIQVNPKIGLTFADGLRSLLRQDPDILMVGEIRDKETAEMAIHSALTGHLVLSTLHTNDAAGAVPRLIDMGVEPFLLASTLNLIIAQRLVRKICSNCVVSVKYSDQDLIKMKNQMKGLSKEETIGSKNENQIKMPTKFYKGKGCKQCGGSGYRGRIGIFEILPMSGAIQTLAVQRAPAEKIKAQAVKEKMALMIEDGFRKVE</sequence>
<evidence type="ECO:0000313" key="5">
    <source>
        <dbReference type="EMBL" id="KKQ90588.1"/>
    </source>
</evidence>
<dbReference type="AlphaFoldDB" id="A0A0G0LFG5"/>
<protein>
    <submittedName>
        <fullName evidence="5">Type II secretion system protein E</fullName>
    </submittedName>
</protein>
<dbReference type="FunFam" id="3.40.50.300:FF:000398">
    <property type="entry name" value="Type IV pilus assembly ATPase PilB"/>
    <property type="match status" value="1"/>
</dbReference>
<evidence type="ECO:0000256" key="1">
    <source>
        <dbReference type="ARBA" id="ARBA00006611"/>
    </source>
</evidence>
<dbReference type="GO" id="GO:0005886">
    <property type="term" value="C:plasma membrane"/>
    <property type="evidence" value="ECO:0007669"/>
    <property type="project" value="TreeGrafter"/>
</dbReference>
<dbReference type="GO" id="GO:0005524">
    <property type="term" value="F:ATP binding"/>
    <property type="evidence" value="ECO:0007669"/>
    <property type="project" value="UniProtKB-KW"/>
</dbReference>
<accession>A0A0G0LFG5</accession>
<dbReference type="InterPro" id="IPR027417">
    <property type="entry name" value="P-loop_NTPase"/>
</dbReference>
<dbReference type="InterPro" id="IPR001482">
    <property type="entry name" value="T2SS/T4SS_dom"/>
</dbReference>
<keyword evidence="2" id="KW-0547">Nucleotide-binding</keyword>
<evidence type="ECO:0000256" key="3">
    <source>
        <dbReference type="ARBA" id="ARBA00022840"/>
    </source>
</evidence>
<dbReference type="PATRIC" id="fig|1618332.3.peg.308"/>
<dbReference type="PANTHER" id="PTHR30258">
    <property type="entry name" value="TYPE II SECRETION SYSTEM PROTEIN GSPE-RELATED"/>
    <property type="match status" value="1"/>
</dbReference>
<keyword evidence="3" id="KW-0067">ATP-binding</keyword>
<dbReference type="InterPro" id="IPR007831">
    <property type="entry name" value="T2SS_GspE_N"/>
</dbReference>
<dbReference type="SUPFAM" id="SSF160246">
    <property type="entry name" value="EspE N-terminal domain-like"/>
    <property type="match status" value="1"/>
</dbReference>
<evidence type="ECO:0000313" key="6">
    <source>
        <dbReference type="Proteomes" id="UP000033862"/>
    </source>
</evidence>
<gene>
    <name evidence="5" type="ORF">UT15_C0009G0019</name>
</gene>
<dbReference type="SUPFAM" id="SSF52540">
    <property type="entry name" value="P-loop containing nucleoside triphosphate hydrolases"/>
    <property type="match status" value="1"/>
</dbReference>
<reference evidence="5 6" key="1">
    <citation type="journal article" date="2015" name="Nature">
        <title>rRNA introns, odd ribosomes, and small enigmatic genomes across a large radiation of phyla.</title>
        <authorList>
            <person name="Brown C.T."/>
            <person name="Hug L.A."/>
            <person name="Thomas B.C."/>
            <person name="Sharon I."/>
            <person name="Castelle C.J."/>
            <person name="Singh A."/>
            <person name="Wilkins M.J."/>
            <person name="Williams K.H."/>
            <person name="Banfield J.F."/>
        </authorList>
    </citation>
    <scope>NUCLEOTIDE SEQUENCE [LARGE SCALE GENOMIC DNA]</scope>
</reference>
<dbReference type="Gene3D" id="3.30.450.90">
    <property type="match status" value="1"/>
</dbReference>
<organism evidence="5 6">
    <name type="scientific">Berkelbacteria bacterium GW2011_GWA1_39_10</name>
    <dbReference type="NCBI Taxonomy" id="1618332"/>
    <lineage>
        <taxon>Bacteria</taxon>
        <taxon>Candidatus Berkelbacteria</taxon>
    </lineage>
</organism>
<dbReference type="CDD" id="cd01129">
    <property type="entry name" value="PulE-GspE-like"/>
    <property type="match status" value="1"/>
</dbReference>
<dbReference type="PROSITE" id="PS00662">
    <property type="entry name" value="T2SP_E"/>
    <property type="match status" value="1"/>
</dbReference>
<dbReference type="Pfam" id="PF00437">
    <property type="entry name" value="T2SSE"/>
    <property type="match status" value="1"/>
</dbReference>
<name>A0A0G0LFG5_9BACT</name>
<dbReference type="Proteomes" id="UP000033862">
    <property type="component" value="Unassembled WGS sequence"/>
</dbReference>
<dbReference type="InterPro" id="IPR037257">
    <property type="entry name" value="T2SS_E_N_sf"/>
</dbReference>
<comment type="similarity">
    <text evidence="1">Belongs to the GSP E family.</text>
</comment>
<feature type="domain" description="Bacterial type II secretion system protein E" evidence="4">
    <location>
        <begin position="377"/>
        <end position="391"/>
    </location>
</feature>
<comment type="caution">
    <text evidence="5">The sequence shown here is derived from an EMBL/GenBank/DDBJ whole genome shotgun (WGS) entry which is preliminary data.</text>
</comment>
<evidence type="ECO:0000259" key="4">
    <source>
        <dbReference type="PROSITE" id="PS00662"/>
    </source>
</evidence>
<evidence type="ECO:0000256" key="2">
    <source>
        <dbReference type="ARBA" id="ARBA00022741"/>
    </source>
</evidence>
<dbReference type="STRING" id="1618332.UT15_C0009G0019"/>
<dbReference type="EMBL" id="LBVS01000009">
    <property type="protein sequence ID" value="KKQ90588.1"/>
    <property type="molecule type" value="Genomic_DNA"/>
</dbReference>